<reference evidence="1" key="2">
    <citation type="journal article" date="2021" name="PeerJ">
        <title>Extensive microbial diversity within the chicken gut microbiome revealed by metagenomics and culture.</title>
        <authorList>
            <person name="Gilroy R."/>
            <person name="Ravi A."/>
            <person name="Getino M."/>
            <person name="Pursley I."/>
            <person name="Horton D.L."/>
            <person name="Alikhan N.F."/>
            <person name="Baker D."/>
            <person name="Gharbi K."/>
            <person name="Hall N."/>
            <person name="Watson M."/>
            <person name="Adriaenssens E.M."/>
            <person name="Foster-Nyarko E."/>
            <person name="Jarju S."/>
            <person name="Secka A."/>
            <person name="Antonio M."/>
            <person name="Oren A."/>
            <person name="Chaudhuri R.R."/>
            <person name="La Ragione R."/>
            <person name="Hildebrand F."/>
            <person name="Pallen M.J."/>
        </authorList>
    </citation>
    <scope>NUCLEOTIDE SEQUENCE</scope>
    <source>
        <strain evidence="1">ChiBcec6-7307</strain>
    </source>
</reference>
<proteinExistence type="predicted"/>
<evidence type="ECO:0000313" key="1">
    <source>
        <dbReference type="EMBL" id="HIV22474.1"/>
    </source>
</evidence>
<comment type="caution">
    <text evidence="1">The sequence shown here is derived from an EMBL/GenBank/DDBJ whole genome shotgun (WGS) entry which is preliminary data.</text>
</comment>
<evidence type="ECO:0000313" key="2">
    <source>
        <dbReference type="Proteomes" id="UP000886889"/>
    </source>
</evidence>
<name>A0A9D1NYI4_9FIRM</name>
<dbReference type="Gene3D" id="1.25.40.10">
    <property type="entry name" value="Tetratricopeptide repeat domain"/>
    <property type="match status" value="1"/>
</dbReference>
<dbReference type="Proteomes" id="UP000886889">
    <property type="component" value="Unassembled WGS sequence"/>
</dbReference>
<dbReference type="EMBL" id="DVOS01000011">
    <property type="protein sequence ID" value="HIV22474.1"/>
    <property type="molecule type" value="Genomic_DNA"/>
</dbReference>
<dbReference type="InterPro" id="IPR011990">
    <property type="entry name" value="TPR-like_helical_dom_sf"/>
</dbReference>
<dbReference type="AlphaFoldDB" id="A0A9D1NYI4"/>
<accession>A0A9D1NYI4</accession>
<protein>
    <recommendedName>
        <fullName evidence="3">Tetratricopeptide repeat protein</fullName>
    </recommendedName>
</protein>
<reference evidence="1" key="1">
    <citation type="submission" date="2020-10" db="EMBL/GenBank/DDBJ databases">
        <authorList>
            <person name="Gilroy R."/>
        </authorList>
    </citation>
    <scope>NUCLEOTIDE SEQUENCE</scope>
    <source>
        <strain evidence="1">ChiBcec6-7307</strain>
    </source>
</reference>
<evidence type="ECO:0008006" key="3">
    <source>
        <dbReference type="Google" id="ProtNLM"/>
    </source>
</evidence>
<gene>
    <name evidence="1" type="ORF">IAC80_00910</name>
</gene>
<dbReference type="SUPFAM" id="SSF48452">
    <property type="entry name" value="TPR-like"/>
    <property type="match status" value="1"/>
</dbReference>
<sequence length="264" mass="31183">MSFDLCQVKKAEKPYYIESIGIHIYTIEELCFYLYENIYLIDQTIINEALCDWLRDELGLKKLYRQLYEQLEKQEGIAYFVLPIFREIGYLSPEKMRQMQEKLGKLEVQPEDMRQKLKGDYLVKCGMYSNAMHEYEQILNRRGPGNLGAQFYAEIWNNLGCAYARMFLFEDAADCFLKGYRQAGTKELLRRYVSVLPLYLSDEEYRKKIKEVGADSQLVARIQEYNSKICRNLSQTEGNPEISREEAKEMIGRIREDYCRSAKC</sequence>
<organism evidence="1 2">
    <name type="scientific">Candidatus Merdiplasma excrementigallinarum</name>
    <dbReference type="NCBI Taxonomy" id="2840864"/>
    <lineage>
        <taxon>Bacteria</taxon>
        <taxon>Bacillati</taxon>
        <taxon>Bacillota</taxon>
        <taxon>Clostridia</taxon>
        <taxon>Lachnospirales</taxon>
        <taxon>Lachnospiraceae</taxon>
        <taxon>Lachnospiraceae incertae sedis</taxon>
        <taxon>Candidatus Merdiplasma</taxon>
    </lineage>
</organism>